<sequence length="645" mass="71545">MTDHETTSAFQFLSSDKWGKRTLWDQLSHNHWRVITFLFWILTAGFLLYTHRHGIYWLSLSDTDDNLRLAEVRDWLHGQDWFDLTQHRLNPPKGANIHWSRLVDMPIAALIAVSQPFLGAMGAIRFGTAIAPLLPLGLLIFGNALTCRRLISPQSFLVASGLLLCAGITLGMFLPLRIDHHGWQLAFLSLIIAGNADANKKRGALTVAIASTLSLVIGLEMLPYIALAAGMQTLFWVKNIHHAQALKYYGLTLASTSLIGWLVFASYANRAPVCDALSPVWLTVTIGGGVAVALISTIRAEWPLRFIAAIIAAILVGGLFAYNWPQCLGRPEAISPELYKLWMSHVGEAKPVYSRDIKVIILILSLPLVGLLSLFPALWHNRFSPKIGGWLNLTLLFLSALAMTAWQTRTAPAAQLLSVPACCWLIMSLLAKMDGQKSWIKMLGYSLALFSILAIASSLLPLRIAEWSHQDHKKFFFKNLLSKKSTAPAKPPQNQKTANDNKASSHPERRCPTIPALKPIEAIPPATVLTFVDFAPRLISMTHHRAIAGPYHRNADAILDVHHAFRGTSEQAENIIRRHGISLVLICPGMPESSIYLNEAKNGFYAQLAKGQVPSWLESMPLPKESPFRLWRVKAATETASRQHN</sequence>
<evidence type="ECO:0000313" key="3">
    <source>
        <dbReference type="EMBL" id="TQL16976.1"/>
    </source>
</evidence>
<evidence type="ECO:0008006" key="5">
    <source>
        <dbReference type="Google" id="ProtNLM"/>
    </source>
</evidence>
<feature type="transmembrane region" description="Helical" evidence="2">
    <location>
        <begin position="124"/>
        <end position="144"/>
    </location>
</feature>
<keyword evidence="2" id="KW-1133">Transmembrane helix</keyword>
<reference evidence="3 4" key="1">
    <citation type="submission" date="2019-06" db="EMBL/GenBank/DDBJ databases">
        <title>Genome sequencing of Zymomonas mobilis strains for genetic engineering and biofuel applications.</title>
        <authorList>
            <person name="Teravest M."/>
        </authorList>
    </citation>
    <scope>NUCLEOTIDE SEQUENCE [LARGE SCALE GENOMIC DNA]</scope>
    <source>
        <strain evidence="3 4">AN0101</strain>
    </source>
</reference>
<feature type="region of interest" description="Disordered" evidence="1">
    <location>
        <begin position="486"/>
        <end position="510"/>
    </location>
</feature>
<feature type="transmembrane region" description="Helical" evidence="2">
    <location>
        <begin position="156"/>
        <end position="176"/>
    </location>
</feature>
<feature type="transmembrane region" description="Helical" evidence="2">
    <location>
        <begin position="443"/>
        <end position="465"/>
    </location>
</feature>
<dbReference type="AlphaFoldDB" id="A0A542W091"/>
<keyword evidence="2" id="KW-0812">Transmembrane</keyword>
<feature type="transmembrane region" description="Helical" evidence="2">
    <location>
        <begin position="246"/>
        <end position="268"/>
    </location>
</feature>
<dbReference type="Proteomes" id="UP000316887">
    <property type="component" value="Unassembled WGS sequence"/>
</dbReference>
<dbReference type="RefSeq" id="WP_260432047.1">
    <property type="nucleotide sequence ID" value="NZ_VFOF01000001.1"/>
</dbReference>
<evidence type="ECO:0000256" key="1">
    <source>
        <dbReference type="SAM" id="MobiDB-lite"/>
    </source>
</evidence>
<feature type="transmembrane region" description="Helical" evidence="2">
    <location>
        <begin position="205"/>
        <end position="226"/>
    </location>
</feature>
<name>A0A542W091_ZYMMB</name>
<protein>
    <recommendedName>
        <fullName evidence="5">AcrB/AcrD/AcrF family protein</fullName>
    </recommendedName>
</protein>
<accession>A0A542W091</accession>
<feature type="transmembrane region" description="Helical" evidence="2">
    <location>
        <begin position="304"/>
        <end position="322"/>
    </location>
</feature>
<dbReference type="EMBL" id="VFOF01000001">
    <property type="protein sequence ID" value="TQL16976.1"/>
    <property type="molecule type" value="Genomic_DNA"/>
</dbReference>
<feature type="compositionally biased region" description="Polar residues" evidence="1">
    <location>
        <begin position="492"/>
        <end position="502"/>
    </location>
</feature>
<feature type="transmembrane region" description="Helical" evidence="2">
    <location>
        <begin position="359"/>
        <end position="381"/>
    </location>
</feature>
<organism evidence="3 4">
    <name type="scientific">Zymomonas mobilis</name>
    <dbReference type="NCBI Taxonomy" id="542"/>
    <lineage>
        <taxon>Bacteria</taxon>
        <taxon>Pseudomonadati</taxon>
        <taxon>Pseudomonadota</taxon>
        <taxon>Alphaproteobacteria</taxon>
        <taxon>Sphingomonadales</taxon>
        <taxon>Zymomonadaceae</taxon>
        <taxon>Zymomonas</taxon>
    </lineage>
</organism>
<comment type="caution">
    <text evidence="3">The sequence shown here is derived from an EMBL/GenBank/DDBJ whole genome shotgun (WGS) entry which is preliminary data.</text>
</comment>
<evidence type="ECO:0000313" key="4">
    <source>
        <dbReference type="Proteomes" id="UP000316887"/>
    </source>
</evidence>
<feature type="transmembrane region" description="Helical" evidence="2">
    <location>
        <begin position="31"/>
        <end position="49"/>
    </location>
</feature>
<feature type="transmembrane region" description="Helical" evidence="2">
    <location>
        <begin position="413"/>
        <end position="431"/>
    </location>
</feature>
<proteinExistence type="predicted"/>
<gene>
    <name evidence="3" type="ORF">FBY58_0531</name>
</gene>
<feature type="transmembrane region" description="Helical" evidence="2">
    <location>
        <begin position="387"/>
        <end position="406"/>
    </location>
</feature>
<keyword evidence="2" id="KW-0472">Membrane</keyword>
<evidence type="ECO:0000256" key="2">
    <source>
        <dbReference type="SAM" id="Phobius"/>
    </source>
</evidence>
<feature type="transmembrane region" description="Helical" evidence="2">
    <location>
        <begin position="280"/>
        <end position="298"/>
    </location>
</feature>